<gene>
    <name evidence="2" type="ORF">A4A58_28340</name>
</gene>
<organism evidence="2 3">
    <name type="scientific">Tardiphaga robiniae</name>
    <dbReference type="NCBI Taxonomy" id="943830"/>
    <lineage>
        <taxon>Bacteria</taxon>
        <taxon>Pseudomonadati</taxon>
        <taxon>Pseudomonadota</taxon>
        <taxon>Alphaproteobacteria</taxon>
        <taxon>Hyphomicrobiales</taxon>
        <taxon>Nitrobacteraceae</taxon>
        <taxon>Tardiphaga</taxon>
    </lineage>
</organism>
<dbReference type="EMBL" id="LVYV01000015">
    <property type="protein sequence ID" value="KZD22755.1"/>
    <property type="molecule type" value="Genomic_DNA"/>
</dbReference>
<dbReference type="AlphaFoldDB" id="A0A163YZH9"/>
<evidence type="ECO:0000313" key="2">
    <source>
        <dbReference type="EMBL" id="KZD22755.1"/>
    </source>
</evidence>
<dbReference type="Proteomes" id="UP000076574">
    <property type="component" value="Unassembled WGS sequence"/>
</dbReference>
<proteinExistence type="predicted"/>
<keyword evidence="3" id="KW-1185">Reference proteome</keyword>
<accession>A0A163YZH9</accession>
<comment type="caution">
    <text evidence="2">The sequence shown here is derived from an EMBL/GenBank/DDBJ whole genome shotgun (WGS) entry which is preliminary data.</text>
</comment>
<evidence type="ECO:0000256" key="1">
    <source>
        <dbReference type="SAM" id="SignalP"/>
    </source>
</evidence>
<reference evidence="2 3" key="1">
    <citation type="submission" date="2016-03" db="EMBL/GenBank/DDBJ databases">
        <title>Microsymbionts genomes from the relict species Vavilovia formosa (Stev.) Fed.</title>
        <authorList>
            <person name="Kopat V."/>
            <person name="Chirak E."/>
            <person name="Kimeklis A."/>
            <person name="Andronov E."/>
        </authorList>
    </citation>
    <scope>NUCLEOTIDE SEQUENCE [LARGE SCALE GENOMIC DNA]</scope>
    <source>
        <strain evidence="2 3">Vaf07</strain>
    </source>
</reference>
<feature type="signal peptide" evidence="1">
    <location>
        <begin position="1"/>
        <end position="36"/>
    </location>
</feature>
<protein>
    <submittedName>
        <fullName evidence="2">Uncharacterized protein</fullName>
    </submittedName>
</protein>
<evidence type="ECO:0000313" key="3">
    <source>
        <dbReference type="Proteomes" id="UP000076574"/>
    </source>
</evidence>
<sequence length="108" mass="11040">MTVKTAVLPISSSMKTRLAFAAGVLALVAMPHFAQAQGVFRGGEQGANQGYRDGNRAAGPVGGVVGGAVGLGVGAAVGGVKGVLGIPEGRRTQCRGYYNRNGKFRCYR</sequence>
<keyword evidence="1" id="KW-0732">Signal</keyword>
<dbReference type="RefSeq" id="WP_068734063.1">
    <property type="nucleotide sequence ID" value="NZ_LVYV01000015.1"/>
</dbReference>
<name>A0A163YZH9_9BRAD</name>
<feature type="chain" id="PRO_5007848092" evidence="1">
    <location>
        <begin position="37"/>
        <end position="108"/>
    </location>
</feature>